<organism evidence="1">
    <name type="scientific">bioreactor metagenome</name>
    <dbReference type="NCBI Taxonomy" id="1076179"/>
    <lineage>
        <taxon>unclassified sequences</taxon>
        <taxon>metagenomes</taxon>
        <taxon>ecological metagenomes</taxon>
    </lineage>
</organism>
<dbReference type="EMBL" id="VSSQ01137034">
    <property type="protein sequence ID" value="MPN61005.1"/>
    <property type="molecule type" value="Genomic_DNA"/>
</dbReference>
<accession>A0A645JBC0</accession>
<sequence length="51" mass="5824">MSIEETPAVLSYGKNSVDSTNWDFYIRAIADNAMDLKIKLSLVKDRIVYID</sequence>
<dbReference type="AlphaFoldDB" id="A0A645JBC0"/>
<comment type="caution">
    <text evidence="1">The sequence shown here is derived from an EMBL/GenBank/DDBJ whole genome shotgun (WGS) entry which is preliminary data.</text>
</comment>
<proteinExistence type="predicted"/>
<name>A0A645JBC0_9ZZZZ</name>
<reference evidence="1" key="1">
    <citation type="submission" date="2019-08" db="EMBL/GenBank/DDBJ databases">
        <authorList>
            <person name="Kucharzyk K."/>
            <person name="Murdoch R.W."/>
            <person name="Higgins S."/>
            <person name="Loffler F."/>
        </authorList>
    </citation>
    <scope>NUCLEOTIDE SEQUENCE</scope>
</reference>
<evidence type="ECO:0000313" key="1">
    <source>
        <dbReference type="EMBL" id="MPN61005.1"/>
    </source>
</evidence>
<gene>
    <name evidence="1" type="ORF">SDC9_208739</name>
</gene>
<protein>
    <submittedName>
        <fullName evidence="1">Uncharacterized protein</fullName>
    </submittedName>
</protein>